<keyword evidence="3" id="KW-0963">Cytoplasm</keyword>
<feature type="active site" evidence="3 4">
    <location>
        <position position="228"/>
    </location>
</feature>
<name>A0ABN3N7K2_9ACTN</name>
<dbReference type="PANTHER" id="PTHR42872:SF3">
    <property type="entry name" value="PROTEIN-GLUTAMATE METHYLESTERASE_PROTEIN-GLUTAMINE GLUTAMINASE 1"/>
    <property type="match status" value="1"/>
</dbReference>
<evidence type="ECO:0000259" key="8">
    <source>
        <dbReference type="PROSITE" id="PS50122"/>
    </source>
</evidence>
<dbReference type="PROSITE" id="PS50122">
    <property type="entry name" value="CHEB"/>
    <property type="match status" value="1"/>
</dbReference>
<accession>A0ABN3N7K2</accession>
<reference evidence="9 10" key="1">
    <citation type="journal article" date="2019" name="Int. J. Syst. Evol. Microbiol.">
        <title>The Global Catalogue of Microorganisms (GCM) 10K type strain sequencing project: providing services to taxonomists for standard genome sequencing and annotation.</title>
        <authorList>
            <consortium name="The Broad Institute Genomics Platform"/>
            <consortium name="The Broad Institute Genome Sequencing Center for Infectious Disease"/>
            <person name="Wu L."/>
            <person name="Ma J."/>
        </authorList>
    </citation>
    <scope>NUCLEOTIDE SEQUENCE [LARGE SCALE GENOMIC DNA]</scope>
    <source>
        <strain evidence="9 10">JCM 3367</strain>
    </source>
</reference>
<feature type="active site" evidence="3 4">
    <location>
        <position position="324"/>
    </location>
</feature>
<evidence type="ECO:0000256" key="1">
    <source>
        <dbReference type="ARBA" id="ARBA00022801"/>
    </source>
</evidence>
<dbReference type="RefSeq" id="WP_344169133.1">
    <property type="nucleotide sequence ID" value="NZ_BAAARY010000003.1"/>
</dbReference>
<organism evidence="9 10">
    <name type="scientific">Pilimelia columellifera subsp. columellifera</name>
    <dbReference type="NCBI Taxonomy" id="706583"/>
    <lineage>
        <taxon>Bacteria</taxon>
        <taxon>Bacillati</taxon>
        <taxon>Actinomycetota</taxon>
        <taxon>Actinomycetes</taxon>
        <taxon>Micromonosporales</taxon>
        <taxon>Micromonosporaceae</taxon>
        <taxon>Pilimelia</taxon>
    </lineage>
</organism>
<protein>
    <recommendedName>
        <fullName evidence="3">Protein-glutamate methylesterase/protein-glutamine glutaminase</fullName>
        <ecNumber evidence="3">3.1.1.61</ecNumber>
        <ecNumber evidence="3">3.5.1.44</ecNumber>
    </recommendedName>
</protein>
<dbReference type="PROSITE" id="PS50110">
    <property type="entry name" value="RESPONSE_REGULATORY"/>
    <property type="match status" value="1"/>
</dbReference>
<feature type="compositionally biased region" description="Pro residues" evidence="6">
    <location>
        <begin position="172"/>
        <end position="188"/>
    </location>
</feature>
<evidence type="ECO:0000256" key="4">
    <source>
        <dbReference type="PROSITE-ProRule" id="PRU00050"/>
    </source>
</evidence>
<comment type="PTM">
    <text evidence="3">Phosphorylated by CheA. Phosphorylation of the N-terminal regulatory domain activates the methylesterase activity.</text>
</comment>
<dbReference type="CDD" id="cd16432">
    <property type="entry name" value="CheB_Rec"/>
    <property type="match status" value="1"/>
</dbReference>
<keyword evidence="3 5" id="KW-0597">Phosphoprotein</keyword>
<gene>
    <name evidence="3" type="primary">cheB</name>
    <name evidence="9" type="ORF">GCM10010201_10660</name>
</gene>
<dbReference type="InterPro" id="IPR008248">
    <property type="entry name" value="CheB-like"/>
</dbReference>
<dbReference type="PIRSF" id="PIRSF000876">
    <property type="entry name" value="RR_chemtxs_CheB"/>
    <property type="match status" value="1"/>
</dbReference>
<keyword evidence="10" id="KW-1185">Reference proteome</keyword>
<dbReference type="PANTHER" id="PTHR42872">
    <property type="entry name" value="PROTEIN-GLUTAMATE METHYLESTERASE/PROTEIN-GLUTAMINE GLUTAMINASE"/>
    <property type="match status" value="1"/>
</dbReference>
<dbReference type="InterPro" id="IPR001789">
    <property type="entry name" value="Sig_transdc_resp-reg_receiver"/>
</dbReference>
<comment type="domain">
    <text evidence="3">Contains a C-terminal catalytic domain, and an N-terminal region which modulates catalytic activity.</text>
</comment>
<dbReference type="SMART" id="SM00448">
    <property type="entry name" value="REC"/>
    <property type="match status" value="1"/>
</dbReference>
<dbReference type="InterPro" id="IPR035909">
    <property type="entry name" value="CheB_C"/>
</dbReference>
<feature type="compositionally biased region" description="Pro residues" evidence="6">
    <location>
        <begin position="144"/>
        <end position="157"/>
    </location>
</feature>
<comment type="catalytic activity">
    <reaction evidence="3">
        <text>L-glutaminyl-[protein] + H2O = L-glutamyl-[protein] + NH4(+)</text>
        <dbReference type="Rhea" id="RHEA:16441"/>
        <dbReference type="Rhea" id="RHEA-COMP:10207"/>
        <dbReference type="Rhea" id="RHEA-COMP:10208"/>
        <dbReference type="ChEBI" id="CHEBI:15377"/>
        <dbReference type="ChEBI" id="CHEBI:28938"/>
        <dbReference type="ChEBI" id="CHEBI:29973"/>
        <dbReference type="ChEBI" id="CHEBI:30011"/>
        <dbReference type="EC" id="3.5.1.44"/>
    </reaction>
</comment>
<evidence type="ECO:0000256" key="2">
    <source>
        <dbReference type="ARBA" id="ARBA00048267"/>
    </source>
</evidence>
<evidence type="ECO:0000256" key="6">
    <source>
        <dbReference type="SAM" id="MobiDB-lite"/>
    </source>
</evidence>
<dbReference type="EC" id="3.1.1.61" evidence="3"/>
<dbReference type="Proteomes" id="UP001499978">
    <property type="component" value="Unassembled WGS sequence"/>
</dbReference>
<dbReference type="NCBIfam" id="NF001965">
    <property type="entry name" value="PRK00742.1"/>
    <property type="match status" value="1"/>
</dbReference>
<sequence length="392" mass="40539">MVSVLVVDDSVVVRRLIQDALSGLPDITVVGTAANGRLAVERVEQLRPDVVTMDIEMPVMNGIDAVRELRRRHQRVPVIMFSTLTAAGATATLDALAAGASDYVTKPSNTGSVVASIEAVREQLVPRIRALCARRTAGSGRPAPGAPRPAGSPPSPARPGISAAMRTRPQVDPRPAPPRAPTATPRPVPTGRIDVLAVGCSTGGPEALAAVLGALPGALAVPVVVVQHMPPLFTKMFADRLDRTLPLSVHEASDGRPLLPGHVYIAPGDRHLTVVRSGVEVVTRLTGSPPENSCRPAVDVLFRSVAQAYGRSALAAVLTGMGHDGREGARTMRAAGAAIVAQDEPTSVVWGMPGAVVGAALADVVLPIDRIGPHLAARAAGGRAPSRIAVSR</sequence>
<feature type="active site" evidence="3 4">
    <location>
        <position position="201"/>
    </location>
</feature>
<dbReference type="Pfam" id="PF00072">
    <property type="entry name" value="Response_reg"/>
    <property type="match status" value="1"/>
</dbReference>
<dbReference type="CDD" id="cd17541">
    <property type="entry name" value="REC_CheB-like"/>
    <property type="match status" value="1"/>
</dbReference>
<feature type="modified residue" description="4-aspartylphosphate" evidence="3 5">
    <location>
        <position position="54"/>
    </location>
</feature>
<feature type="domain" description="Response regulatory" evidence="7">
    <location>
        <begin position="3"/>
        <end position="121"/>
    </location>
</feature>
<dbReference type="EMBL" id="BAAARY010000003">
    <property type="protein sequence ID" value="GAA2515973.1"/>
    <property type="molecule type" value="Genomic_DNA"/>
</dbReference>
<evidence type="ECO:0000313" key="9">
    <source>
        <dbReference type="EMBL" id="GAA2515973.1"/>
    </source>
</evidence>
<evidence type="ECO:0000313" key="10">
    <source>
        <dbReference type="Proteomes" id="UP001499978"/>
    </source>
</evidence>
<dbReference type="InterPro" id="IPR011006">
    <property type="entry name" value="CheY-like_superfamily"/>
</dbReference>
<feature type="region of interest" description="Disordered" evidence="6">
    <location>
        <begin position="135"/>
        <end position="191"/>
    </location>
</feature>
<evidence type="ECO:0000256" key="5">
    <source>
        <dbReference type="PROSITE-ProRule" id="PRU00169"/>
    </source>
</evidence>
<comment type="subcellular location">
    <subcellularLocation>
        <location evidence="3">Cytoplasm</location>
    </subcellularLocation>
</comment>
<proteinExistence type="inferred from homology"/>
<comment type="caution">
    <text evidence="9">The sequence shown here is derived from an EMBL/GenBank/DDBJ whole genome shotgun (WGS) entry which is preliminary data.</text>
</comment>
<comment type="similarity">
    <text evidence="3">Belongs to the CheB family.</text>
</comment>
<dbReference type="HAMAP" id="MF_00099">
    <property type="entry name" value="CheB_chemtxs"/>
    <property type="match status" value="1"/>
</dbReference>
<dbReference type="SUPFAM" id="SSF52738">
    <property type="entry name" value="Methylesterase CheB, C-terminal domain"/>
    <property type="match status" value="1"/>
</dbReference>
<dbReference type="Pfam" id="PF01339">
    <property type="entry name" value="CheB_methylest"/>
    <property type="match status" value="1"/>
</dbReference>
<comment type="function">
    <text evidence="3">Involved in chemotaxis. Part of a chemotaxis signal transduction system that modulates chemotaxis in response to various stimuli. Catalyzes the demethylation of specific methylglutamate residues introduced into the chemoreceptors (methyl-accepting chemotaxis proteins or MCP) by CheR. Also mediates the irreversible deamidation of specific glutamine residues to glutamic acid.</text>
</comment>
<comment type="catalytic activity">
    <reaction evidence="2 3">
        <text>[protein]-L-glutamate 5-O-methyl ester + H2O = L-glutamyl-[protein] + methanol + H(+)</text>
        <dbReference type="Rhea" id="RHEA:23236"/>
        <dbReference type="Rhea" id="RHEA-COMP:10208"/>
        <dbReference type="Rhea" id="RHEA-COMP:10311"/>
        <dbReference type="ChEBI" id="CHEBI:15377"/>
        <dbReference type="ChEBI" id="CHEBI:15378"/>
        <dbReference type="ChEBI" id="CHEBI:17790"/>
        <dbReference type="ChEBI" id="CHEBI:29973"/>
        <dbReference type="ChEBI" id="CHEBI:82795"/>
        <dbReference type="EC" id="3.1.1.61"/>
    </reaction>
</comment>
<dbReference type="InterPro" id="IPR000673">
    <property type="entry name" value="Sig_transdc_resp-reg_Me-estase"/>
</dbReference>
<keyword evidence="1 3" id="KW-0378">Hydrolase</keyword>
<evidence type="ECO:0000259" key="7">
    <source>
        <dbReference type="PROSITE" id="PS50110"/>
    </source>
</evidence>
<keyword evidence="3 4" id="KW-0145">Chemotaxis</keyword>
<dbReference type="Gene3D" id="3.40.50.2300">
    <property type="match status" value="1"/>
</dbReference>
<evidence type="ECO:0000256" key="3">
    <source>
        <dbReference type="HAMAP-Rule" id="MF_00099"/>
    </source>
</evidence>
<dbReference type="Gene3D" id="3.40.50.180">
    <property type="entry name" value="Methylesterase CheB, C-terminal domain"/>
    <property type="match status" value="1"/>
</dbReference>
<dbReference type="EC" id="3.5.1.44" evidence="3"/>
<dbReference type="SUPFAM" id="SSF52172">
    <property type="entry name" value="CheY-like"/>
    <property type="match status" value="1"/>
</dbReference>
<feature type="domain" description="CheB-type methylesterase" evidence="8">
    <location>
        <begin position="189"/>
        <end position="382"/>
    </location>
</feature>